<proteinExistence type="predicted"/>
<sequence>MVNKKSLIIKVLTVTSMLFGVLIFLIITSNKPLEEVNKGSDNDQELSSSELIIPTKEYILKNGFPKNEKGETYGPDMGNLILDEPVLSLTEGENGVLGYIYRPKGISSPSELEEYNKSREKSTPLYLQDGETVIGTYYFN</sequence>
<dbReference type="eggNOG" id="ENOG503457C">
    <property type="taxonomic scope" value="Bacteria"/>
</dbReference>
<keyword evidence="3" id="KW-1185">Reference proteome</keyword>
<organism evidence="2 3">
    <name type="scientific">Ureibacillus massiliensis 4400831 = CIP 108448 = CCUG 49529</name>
    <dbReference type="NCBI Taxonomy" id="1211035"/>
    <lineage>
        <taxon>Bacteria</taxon>
        <taxon>Bacillati</taxon>
        <taxon>Bacillota</taxon>
        <taxon>Bacilli</taxon>
        <taxon>Bacillales</taxon>
        <taxon>Caryophanaceae</taxon>
        <taxon>Ureibacillus</taxon>
    </lineage>
</organism>
<gene>
    <name evidence="2" type="ORF">CD30_01175</name>
</gene>
<dbReference type="RefSeq" id="WP_036171195.1">
    <property type="nucleotide sequence ID" value="NZ_AVCZ01000001.1"/>
</dbReference>
<dbReference type="EMBL" id="JPVQ01000001">
    <property type="protein sequence ID" value="KGR92451.1"/>
    <property type="molecule type" value="Genomic_DNA"/>
</dbReference>
<evidence type="ECO:0000256" key="1">
    <source>
        <dbReference type="SAM" id="Phobius"/>
    </source>
</evidence>
<dbReference type="AlphaFoldDB" id="A0A0A3J6A8"/>
<reference evidence="2 3" key="1">
    <citation type="submission" date="2014-02" db="EMBL/GenBank/DDBJ databases">
        <title>Draft genome sequence of Lysinibacillus massiliensis CCUG 49529.</title>
        <authorList>
            <person name="Zhang F."/>
            <person name="Wang G."/>
            <person name="Zhang L."/>
        </authorList>
    </citation>
    <scope>NUCLEOTIDE SEQUENCE [LARGE SCALE GENOMIC DNA]</scope>
    <source>
        <strain evidence="2 3">CCUG 49529</strain>
    </source>
</reference>
<keyword evidence="1" id="KW-0812">Transmembrane</keyword>
<comment type="caution">
    <text evidence="2">The sequence shown here is derived from an EMBL/GenBank/DDBJ whole genome shotgun (WGS) entry which is preliminary data.</text>
</comment>
<evidence type="ECO:0000313" key="3">
    <source>
        <dbReference type="Proteomes" id="UP000030595"/>
    </source>
</evidence>
<dbReference type="OrthoDB" id="2656948at2"/>
<dbReference type="Proteomes" id="UP000030595">
    <property type="component" value="Unassembled WGS sequence"/>
</dbReference>
<protein>
    <submittedName>
        <fullName evidence="2">Uncharacterized protein</fullName>
    </submittedName>
</protein>
<keyword evidence="1" id="KW-1133">Transmembrane helix</keyword>
<feature type="transmembrane region" description="Helical" evidence="1">
    <location>
        <begin position="7"/>
        <end position="27"/>
    </location>
</feature>
<keyword evidence="1" id="KW-0472">Membrane</keyword>
<accession>A0A0A3J6A8</accession>
<evidence type="ECO:0000313" key="2">
    <source>
        <dbReference type="EMBL" id="KGR92451.1"/>
    </source>
</evidence>
<name>A0A0A3J6A8_9BACL</name>